<dbReference type="Proteomes" id="UP000051131">
    <property type="component" value="Unassembled WGS sequence"/>
</dbReference>
<keyword evidence="1" id="KW-0472">Membrane</keyword>
<evidence type="ECO:0000313" key="3">
    <source>
        <dbReference type="Proteomes" id="UP000051131"/>
    </source>
</evidence>
<dbReference type="AlphaFoldDB" id="A0A0R2CI92"/>
<keyword evidence="3" id="KW-1185">Reference proteome</keyword>
<organism evidence="2 3">
    <name type="scientific">Liquorilactobacillus cacaonum DSM 21116</name>
    <dbReference type="NCBI Taxonomy" id="1423729"/>
    <lineage>
        <taxon>Bacteria</taxon>
        <taxon>Bacillati</taxon>
        <taxon>Bacillota</taxon>
        <taxon>Bacilli</taxon>
        <taxon>Lactobacillales</taxon>
        <taxon>Lactobacillaceae</taxon>
        <taxon>Liquorilactobacillus</taxon>
    </lineage>
</organism>
<proteinExistence type="predicted"/>
<keyword evidence="1" id="KW-0812">Transmembrane</keyword>
<feature type="transmembrane region" description="Helical" evidence="1">
    <location>
        <begin position="6"/>
        <end position="28"/>
    </location>
</feature>
<dbReference type="EMBL" id="AYZE01000014">
    <property type="protein sequence ID" value="KRM90850.1"/>
    <property type="molecule type" value="Genomic_DNA"/>
</dbReference>
<dbReference type="RefSeq" id="WP_057829073.1">
    <property type="nucleotide sequence ID" value="NZ_AYZE01000014.1"/>
</dbReference>
<dbReference type="SUPFAM" id="SSF50939">
    <property type="entry name" value="Sialidases"/>
    <property type="match status" value="1"/>
</dbReference>
<protein>
    <submittedName>
        <fullName evidence="2">Oxidoreductase</fullName>
    </submittedName>
</protein>
<dbReference type="STRING" id="1423729.FC80_GL000844"/>
<dbReference type="InterPro" id="IPR036278">
    <property type="entry name" value="Sialidase_sf"/>
</dbReference>
<gene>
    <name evidence="2" type="ORF">FC80_GL000844</name>
</gene>
<dbReference type="Gene3D" id="2.130.10.10">
    <property type="entry name" value="YVTN repeat-like/Quinoprotein amine dehydrogenase"/>
    <property type="match status" value="1"/>
</dbReference>
<evidence type="ECO:0000313" key="2">
    <source>
        <dbReference type="EMBL" id="KRM90850.1"/>
    </source>
</evidence>
<dbReference type="PATRIC" id="fig|1423729.3.peg.854"/>
<name>A0A0R2CI92_9LACO</name>
<accession>A0A0R2CI92</accession>
<dbReference type="CDD" id="cd15482">
    <property type="entry name" value="Sialidase_non-viral"/>
    <property type="match status" value="1"/>
</dbReference>
<comment type="caution">
    <text evidence="2">The sequence shown here is derived from an EMBL/GenBank/DDBJ whole genome shotgun (WGS) entry which is preliminary data.</text>
</comment>
<evidence type="ECO:0000256" key="1">
    <source>
        <dbReference type="SAM" id="Phobius"/>
    </source>
</evidence>
<dbReference type="InterPro" id="IPR015943">
    <property type="entry name" value="WD40/YVTN_repeat-like_dom_sf"/>
</dbReference>
<sequence length="432" mass="49605">MNLKKWGIVVAVYLVIFAVVVVVQEYVWRSFTIPTEQIVIANSKDKALKMAAKKNVNCYQGWQVPYNYRLGYDYEFQIIWQGNNKYRVSYIFNNAMHIKKVARTFAGTYFDNTLYINQNFYVNHHGNRWFIGNKGKSENLVNSRSVKNNHKIQKRAVIKSSKKEQTTKKINSNSNAAVKLPTTTTRTSAMQYFTENQKLYVTYDNKKNKVLVPNGYSQVFIMPNNSYNETLNAGSYIITPEFTAFVGYRKNSTGILYSIDKGKHWSYSKLKYNGFRGKAFISITNDRVYVTYATDESLGTDYYATFFSSNMKTWSEADFPKSLDQSNVTLVYWDNDNLVYYASKLGGFNFSDDGGENMRTVTLDFPSSIENMSGGNPFTVPSAMYTKQGRIYLIMSQSENGDYAQNNQLMEAVMVKSLDLGSFDYESQQAEK</sequence>
<reference evidence="2 3" key="1">
    <citation type="journal article" date="2015" name="Genome Announc.">
        <title>Expanding the biotechnology potential of lactobacilli through comparative genomics of 213 strains and associated genera.</title>
        <authorList>
            <person name="Sun Z."/>
            <person name="Harris H.M."/>
            <person name="McCann A."/>
            <person name="Guo C."/>
            <person name="Argimon S."/>
            <person name="Zhang W."/>
            <person name="Yang X."/>
            <person name="Jeffery I.B."/>
            <person name="Cooney J.C."/>
            <person name="Kagawa T.F."/>
            <person name="Liu W."/>
            <person name="Song Y."/>
            <person name="Salvetti E."/>
            <person name="Wrobel A."/>
            <person name="Rasinkangas P."/>
            <person name="Parkhill J."/>
            <person name="Rea M.C."/>
            <person name="O'Sullivan O."/>
            <person name="Ritari J."/>
            <person name="Douillard F.P."/>
            <person name="Paul Ross R."/>
            <person name="Yang R."/>
            <person name="Briner A.E."/>
            <person name="Felis G.E."/>
            <person name="de Vos W.M."/>
            <person name="Barrangou R."/>
            <person name="Klaenhammer T.R."/>
            <person name="Caufield P.W."/>
            <person name="Cui Y."/>
            <person name="Zhang H."/>
            <person name="O'Toole P.W."/>
        </authorList>
    </citation>
    <scope>NUCLEOTIDE SEQUENCE [LARGE SCALE GENOMIC DNA]</scope>
    <source>
        <strain evidence="2 3">DSM 21116</strain>
    </source>
</reference>
<dbReference type="OrthoDB" id="47917at2"/>
<keyword evidence="1" id="KW-1133">Transmembrane helix</keyword>